<dbReference type="PANTHER" id="PTHR46720:SF3">
    <property type="entry name" value="FAD-BINDING DOMAIN-CONTAINING PROTEIN-RELATED"/>
    <property type="match status" value="1"/>
</dbReference>
<dbReference type="GO" id="GO:0071949">
    <property type="term" value="F:FAD binding"/>
    <property type="evidence" value="ECO:0007669"/>
    <property type="project" value="InterPro"/>
</dbReference>
<dbReference type="InterPro" id="IPR051104">
    <property type="entry name" value="FAD_monoxygenase"/>
</dbReference>
<dbReference type="GeneID" id="19202550"/>
<dbReference type="GO" id="GO:0016491">
    <property type="term" value="F:oxidoreductase activity"/>
    <property type="evidence" value="ECO:0007669"/>
    <property type="project" value="UniProtKB-KW"/>
</dbReference>
<evidence type="ECO:0000256" key="4">
    <source>
        <dbReference type="SAM" id="Phobius"/>
    </source>
</evidence>
<dbReference type="Gene3D" id="3.50.50.60">
    <property type="entry name" value="FAD/NAD(P)-binding domain"/>
    <property type="match status" value="2"/>
</dbReference>
<dbReference type="AlphaFoldDB" id="A0A5M3N6N5"/>
<evidence type="ECO:0000259" key="5">
    <source>
        <dbReference type="Pfam" id="PF01494"/>
    </source>
</evidence>
<keyword evidence="4" id="KW-0812">Transmembrane</keyword>
<dbReference type="InterPro" id="IPR002938">
    <property type="entry name" value="FAD-bd"/>
</dbReference>
<evidence type="ECO:0000256" key="3">
    <source>
        <dbReference type="ARBA" id="ARBA00023002"/>
    </source>
</evidence>
<dbReference type="EMBL" id="JH711573">
    <property type="protein sequence ID" value="EIW86938.1"/>
    <property type="molecule type" value="Genomic_DNA"/>
</dbReference>
<dbReference type="Pfam" id="PF01494">
    <property type="entry name" value="FAD_binding_3"/>
    <property type="match status" value="2"/>
</dbReference>
<feature type="domain" description="FAD-binding" evidence="5">
    <location>
        <begin position="8"/>
        <end position="82"/>
    </location>
</feature>
<keyword evidence="7" id="KW-1185">Reference proteome</keyword>
<evidence type="ECO:0000256" key="1">
    <source>
        <dbReference type="ARBA" id="ARBA00022630"/>
    </source>
</evidence>
<dbReference type="GO" id="GO:0044550">
    <property type="term" value="P:secondary metabolite biosynthetic process"/>
    <property type="evidence" value="ECO:0007669"/>
    <property type="project" value="TreeGrafter"/>
</dbReference>
<proteinExistence type="predicted"/>
<dbReference type="InterPro" id="IPR036188">
    <property type="entry name" value="FAD/NAD-bd_sf"/>
</dbReference>
<gene>
    <name evidence="6" type="ORF">CONPUDRAFT_148984</name>
</gene>
<feature type="domain" description="FAD-binding" evidence="5">
    <location>
        <begin position="170"/>
        <end position="244"/>
    </location>
</feature>
<keyword evidence="2" id="KW-0274">FAD</keyword>
<evidence type="ECO:0000313" key="6">
    <source>
        <dbReference type="EMBL" id="EIW86938.1"/>
    </source>
</evidence>
<feature type="transmembrane region" description="Helical" evidence="4">
    <location>
        <begin position="7"/>
        <end position="26"/>
    </location>
</feature>
<name>A0A5M3N6N5_CONPW</name>
<reference evidence="7" key="1">
    <citation type="journal article" date="2012" name="Science">
        <title>The Paleozoic origin of enzymatic lignin decomposition reconstructed from 31 fungal genomes.</title>
        <authorList>
            <person name="Floudas D."/>
            <person name="Binder M."/>
            <person name="Riley R."/>
            <person name="Barry K."/>
            <person name="Blanchette R.A."/>
            <person name="Henrissat B."/>
            <person name="Martinez A.T."/>
            <person name="Otillar R."/>
            <person name="Spatafora J.W."/>
            <person name="Yadav J.S."/>
            <person name="Aerts A."/>
            <person name="Benoit I."/>
            <person name="Boyd A."/>
            <person name="Carlson A."/>
            <person name="Copeland A."/>
            <person name="Coutinho P.M."/>
            <person name="de Vries R.P."/>
            <person name="Ferreira P."/>
            <person name="Findley K."/>
            <person name="Foster B."/>
            <person name="Gaskell J."/>
            <person name="Glotzer D."/>
            <person name="Gorecki P."/>
            <person name="Heitman J."/>
            <person name="Hesse C."/>
            <person name="Hori C."/>
            <person name="Igarashi K."/>
            <person name="Jurgens J.A."/>
            <person name="Kallen N."/>
            <person name="Kersten P."/>
            <person name="Kohler A."/>
            <person name="Kuees U."/>
            <person name="Kumar T.K.A."/>
            <person name="Kuo A."/>
            <person name="LaButti K."/>
            <person name="Larrondo L.F."/>
            <person name="Lindquist E."/>
            <person name="Ling A."/>
            <person name="Lombard V."/>
            <person name="Lucas S."/>
            <person name="Lundell T."/>
            <person name="Martin R."/>
            <person name="McLaughlin D.J."/>
            <person name="Morgenstern I."/>
            <person name="Morin E."/>
            <person name="Murat C."/>
            <person name="Nagy L.G."/>
            <person name="Nolan M."/>
            <person name="Ohm R.A."/>
            <person name="Patyshakuliyeva A."/>
            <person name="Rokas A."/>
            <person name="Ruiz-Duenas F.J."/>
            <person name="Sabat G."/>
            <person name="Salamov A."/>
            <person name="Samejima M."/>
            <person name="Schmutz J."/>
            <person name="Slot J.C."/>
            <person name="St John F."/>
            <person name="Stenlid J."/>
            <person name="Sun H."/>
            <person name="Sun S."/>
            <person name="Syed K."/>
            <person name="Tsang A."/>
            <person name="Wiebenga A."/>
            <person name="Young D."/>
            <person name="Pisabarro A."/>
            <person name="Eastwood D.C."/>
            <person name="Martin F."/>
            <person name="Cullen D."/>
            <person name="Grigoriev I.V."/>
            <person name="Hibbett D.S."/>
        </authorList>
    </citation>
    <scope>NUCLEOTIDE SEQUENCE [LARGE SCALE GENOMIC DNA]</scope>
    <source>
        <strain evidence="7">RWD-64-598 SS2</strain>
    </source>
</reference>
<accession>A0A5M3N6N5</accession>
<dbReference type="PANTHER" id="PTHR46720">
    <property type="entry name" value="HYDROXYLASE, PUTATIVE (AFU_ORTHOLOGUE AFUA_3G01460)-RELATED"/>
    <property type="match status" value="1"/>
</dbReference>
<protein>
    <submittedName>
        <fullName evidence="6">FAD/NAD(P)-binding domain-containing protein</fullName>
    </submittedName>
</protein>
<keyword evidence="4" id="KW-1133">Transmembrane helix</keyword>
<keyword evidence="4" id="KW-0472">Membrane</keyword>
<keyword evidence="3" id="KW-0560">Oxidoreductase</keyword>
<sequence length="301" mass="33336">MSSRKDLRIAIVGGGMVGVACAVRLMKAGLDVNLFEAASKFGELGAGVAIGPNGLRALEGLGISKTLHSEAEDYHDMGTFQFISDLPGHEFIFDHMIIFPLKNGQMVNVVLFCSDRSEHADSKELPLEKWVTAVDKQEVVERFEDCGPDTQAIISLLDDNPKKWAIHELRPTLTHYTRENVALVGDAAHASSPHLGAGVGQGFEDAHFICELLVDLRTNTQNLQDVFEVYDRYRRPRANDVLKSSAATGELYDSWREDSVAEKFHSPLGKLFGWVFDHDLRADINAARRDLENNGIWQSGT</sequence>
<evidence type="ECO:0000256" key="2">
    <source>
        <dbReference type="ARBA" id="ARBA00022827"/>
    </source>
</evidence>
<keyword evidence="1" id="KW-0285">Flavoprotein</keyword>
<comment type="caution">
    <text evidence="6">The sequence shown here is derived from an EMBL/GenBank/DDBJ whole genome shotgun (WGS) entry which is preliminary data.</text>
</comment>
<dbReference type="RefSeq" id="XP_007763582.1">
    <property type="nucleotide sequence ID" value="XM_007765392.1"/>
</dbReference>
<dbReference type="OMA" id="CHIPSAD"/>
<organism evidence="6 7">
    <name type="scientific">Coniophora puteana (strain RWD-64-598)</name>
    <name type="common">Brown rot fungus</name>
    <dbReference type="NCBI Taxonomy" id="741705"/>
    <lineage>
        <taxon>Eukaryota</taxon>
        <taxon>Fungi</taxon>
        <taxon>Dikarya</taxon>
        <taxon>Basidiomycota</taxon>
        <taxon>Agaricomycotina</taxon>
        <taxon>Agaricomycetes</taxon>
        <taxon>Agaricomycetidae</taxon>
        <taxon>Boletales</taxon>
        <taxon>Coniophorineae</taxon>
        <taxon>Coniophoraceae</taxon>
        <taxon>Coniophora</taxon>
    </lineage>
</organism>
<evidence type="ECO:0000313" key="7">
    <source>
        <dbReference type="Proteomes" id="UP000053558"/>
    </source>
</evidence>
<dbReference type="Proteomes" id="UP000053558">
    <property type="component" value="Unassembled WGS sequence"/>
</dbReference>
<dbReference type="PROSITE" id="PS51257">
    <property type="entry name" value="PROKAR_LIPOPROTEIN"/>
    <property type="match status" value="1"/>
</dbReference>
<dbReference type="KEGG" id="cput:CONPUDRAFT_148984"/>
<dbReference type="SUPFAM" id="SSF51905">
    <property type="entry name" value="FAD/NAD(P)-binding domain"/>
    <property type="match status" value="1"/>
</dbReference>
<dbReference type="OrthoDB" id="417877at2759"/>